<gene>
    <name evidence="2" type="ORF">BHE90_002117</name>
</gene>
<reference evidence="2 3" key="1">
    <citation type="submission" date="2017-06" db="EMBL/GenBank/DDBJ databases">
        <title>Comparative genomic analysis of Ambrosia Fusariam Clade fungi.</title>
        <authorList>
            <person name="Stajich J.E."/>
            <person name="Carrillo J."/>
            <person name="Kijimoto T."/>
            <person name="Eskalen A."/>
            <person name="O'Donnell K."/>
            <person name="Kasson M."/>
        </authorList>
    </citation>
    <scope>NUCLEOTIDE SEQUENCE [LARGE SCALE GENOMIC DNA]</scope>
    <source>
        <strain evidence="2 3">UCR1854</strain>
    </source>
</reference>
<dbReference type="EMBL" id="MIKF01000017">
    <property type="protein sequence ID" value="RTE83275.1"/>
    <property type="molecule type" value="Genomic_DNA"/>
</dbReference>
<feature type="region of interest" description="Disordered" evidence="1">
    <location>
        <begin position="1"/>
        <end position="20"/>
    </location>
</feature>
<proteinExistence type="predicted"/>
<dbReference type="PANTHER" id="PTHR38166:SF1">
    <property type="entry name" value="C2H2-TYPE DOMAIN-CONTAINING PROTEIN"/>
    <property type="match status" value="1"/>
</dbReference>
<evidence type="ECO:0000313" key="2">
    <source>
        <dbReference type="EMBL" id="RTE83275.1"/>
    </source>
</evidence>
<comment type="caution">
    <text evidence="2">The sequence shown here is derived from an EMBL/GenBank/DDBJ whole genome shotgun (WGS) entry which is preliminary data.</text>
</comment>
<evidence type="ECO:0008006" key="4">
    <source>
        <dbReference type="Google" id="ProtNLM"/>
    </source>
</evidence>
<keyword evidence="3" id="KW-1185">Reference proteome</keyword>
<dbReference type="AlphaFoldDB" id="A0A430M5K3"/>
<evidence type="ECO:0000313" key="3">
    <source>
        <dbReference type="Proteomes" id="UP000287124"/>
    </source>
</evidence>
<accession>A0A430M5K3</accession>
<evidence type="ECO:0000256" key="1">
    <source>
        <dbReference type="SAM" id="MobiDB-lite"/>
    </source>
</evidence>
<dbReference type="Proteomes" id="UP000287124">
    <property type="component" value="Unassembled WGS sequence"/>
</dbReference>
<organism evidence="2 3">
    <name type="scientific">Fusarium euwallaceae</name>
    <dbReference type="NCBI Taxonomy" id="1147111"/>
    <lineage>
        <taxon>Eukaryota</taxon>
        <taxon>Fungi</taxon>
        <taxon>Dikarya</taxon>
        <taxon>Ascomycota</taxon>
        <taxon>Pezizomycotina</taxon>
        <taxon>Sordariomycetes</taxon>
        <taxon>Hypocreomycetidae</taxon>
        <taxon>Hypocreales</taxon>
        <taxon>Nectriaceae</taxon>
        <taxon>Fusarium</taxon>
        <taxon>Fusarium solani species complex</taxon>
    </lineage>
</organism>
<protein>
    <recommendedName>
        <fullName evidence="4">C2H2-type domain-containing protein</fullName>
    </recommendedName>
</protein>
<sequence>MLVHPTKLTDETSDMASSAPSFTIPLTPDWSFDDFEEFIGQPLFAAPASSQRLSPVVISGPCMTSSPVHPAKRNHNAFLLESPSYQSSDTSRSPPPKKKAATGDENFSCPYRKRNPEVFNVRDHPTCATRSFPSITMVKRHIMSTHLLSQCAEQCEQCHSWFRNKSALMMHSGNGMCPHHFRPSTRKCDMGIDQQMEAKLRDRRAICQVLTWRDLWMTIFPGCGEVPSPAFRPVVEGPEALEFFFRSLSGLDGPGRHRAQAMIHSSCDCEDFGEALRRVYGFVVEVQRRSGGFPDFGVETSTTYIGGRSGF</sequence>
<feature type="region of interest" description="Disordered" evidence="1">
    <location>
        <begin position="83"/>
        <end position="107"/>
    </location>
</feature>
<name>A0A430M5K3_9HYPO</name>
<feature type="compositionally biased region" description="Polar residues" evidence="1">
    <location>
        <begin position="83"/>
        <end position="92"/>
    </location>
</feature>
<dbReference type="PANTHER" id="PTHR38166">
    <property type="entry name" value="C2H2-TYPE DOMAIN-CONTAINING PROTEIN-RELATED"/>
    <property type="match status" value="1"/>
</dbReference>